<evidence type="ECO:0000256" key="1">
    <source>
        <dbReference type="ARBA" id="ARBA00004496"/>
    </source>
</evidence>
<dbReference type="Pfam" id="PF00589">
    <property type="entry name" value="Phage_integrase"/>
    <property type="match status" value="1"/>
</dbReference>
<evidence type="ECO:0000256" key="11">
    <source>
        <dbReference type="HAMAP-Rule" id="MF_01807"/>
    </source>
</evidence>
<dbReference type="NCBIfam" id="NF040815">
    <property type="entry name" value="recomb_XerA_Arch"/>
    <property type="match status" value="1"/>
</dbReference>
<dbReference type="PROSITE" id="PS51898">
    <property type="entry name" value="TYR_RECOMBINASE"/>
    <property type="match status" value="1"/>
</dbReference>
<dbReference type="EMBL" id="JAGIBU010000001">
    <property type="protein sequence ID" value="MBS7824090.1"/>
    <property type="molecule type" value="Genomic_DNA"/>
</dbReference>
<keyword evidence="10 11" id="KW-0131">Cell cycle</keyword>
<evidence type="ECO:0000256" key="8">
    <source>
        <dbReference type="ARBA" id="ARBA00023125"/>
    </source>
</evidence>
<dbReference type="Gene3D" id="1.10.443.10">
    <property type="entry name" value="Intergrase catalytic core"/>
    <property type="match status" value="1"/>
</dbReference>
<dbReference type="GO" id="GO:0009037">
    <property type="term" value="F:tyrosine-based site-specific recombinase activity"/>
    <property type="evidence" value="ECO:0007669"/>
    <property type="project" value="UniProtKB-UniRule"/>
</dbReference>
<dbReference type="GO" id="GO:0006313">
    <property type="term" value="P:DNA transposition"/>
    <property type="evidence" value="ECO:0007669"/>
    <property type="project" value="UniProtKB-UniRule"/>
</dbReference>
<dbReference type="InterPro" id="IPR010998">
    <property type="entry name" value="Integrase_recombinase_N"/>
</dbReference>
<dbReference type="PROSITE" id="PS51900">
    <property type="entry name" value="CB"/>
    <property type="match status" value="1"/>
</dbReference>
<dbReference type="Pfam" id="PF02899">
    <property type="entry name" value="Phage_int_SAM_1"/>
    <property type="match status" value="1"/>
</dbReference>
<dbReference type="HAMAP" id="MF_01808">
    <property type="entry name" value="Recomb_XerC_XerD"/>
    <property type="match status" value="1"/>
</dbReference>
<protein>
    <recommendedName>
        <fullName evidence="3 11">Tyrosine recombinase XerD</fullName>
    </recommendedName>
</protein>
<dbReference type="SUPFAM" id="SSF56349">
    <property type="entry name" value="DNA breaking-rejoining enzymes"/>
    <property type="match status" value="1"/>
</dbReference>
<dbReference type="SUPFAM" id="SSF47823">
    <property type="entry name" value="lambda integrase-like, N-terminal domain"/>
    <property type="match status" value="1"/>
</dbReference>
<dbReference type="InterPro" id="IPR004107">
    <property type="entry name" value="Integrase_SAM-like_N"/>
</dbReference>
<dbReference type="CDD" id="cd00798">
    <property type="entry name" value="INT_XerDC_C"/>
    <property type="match status" value="1"/>
</dbReference>
<evidence type="ECO:0000313" key="15">
    <source>
        <dbReference type="Proteomes" id="UP000680020"/>
    </source>
</evidence>
<dbReference type="GO" id="GO:0003677">
    <property type="term" value="F:DNA binding"/>
    <property type="evidence" value="ECO:0007669"/>
    <property type="project" value="UniProtKB-UniRule"/>
</dbReference>
<dbReference type="NCBIfam" id="NF001399">
    <property type="entry name" value="PRK00283.1"/>
    <property type="match status" value="1"/>
</dbReference>
<dbReference type="InterPro" id="IPR013762">
    <property type="entry name" value="Integrase-like_cat_sf"/>
</dbReference>
<feature type="active site" evidence="11">
    <location>
        <position position="144"/>
    </location>
</feature>
<dbReference type="InterPro" id="IPR050090">
    <property type="entry name" value="Tyrosine_recombinase_XerCD"/>
</dbReference>
<feature type="active site" evidence="11">
    <location>
        <position position="265"/>
    </location>
</feature>
<keyword evidence="8 11" id="KW-0238">DNA-binding</keyword>
<evidence type="ECO:0000256" key="4">
    <source>
        <dbReference type="ARBA" id="ARBA00022490"/>
    </source>
</evidence>
<dbReference type="InterPro" id="IPR023009">
    <property type="entry name" value="Tyrosine_recombinase_XerC/XerD"/>
</dbReference>
<keyword evidence="6 11" id="KW-0159">Chromosome partition</keyword>
<comment type="subcellular location">
    <subcellularLocation>
        <location evidence="1 11">Cytoplasm</location>
    </subcellularLocation>
</comment>
<keyword evidence="7 11" id="KW-0229">DNA integration</keyword>
<dbReference type="PANTHER" id="PTHR30349">
    <property type="entry name" value="PHAGE INTEGRASE-RELATED"/>
    <property type="match status" value="1"/>
</dbReference>
<dbReference type="NCBIfam" id="TIGR02225">
    <property type="entry name" value="recomb_XerD"/>
    <property type="match status" value="1"/>
</dbReference>
<feature type="domain" description="Tyr recombinase" evidence="12">
    <location>
        <begin position="104"/>
        <end position="287"/>
    </location>
</feature>
<evidence type="ECO:0000256" key="3">
    <source>
        <dbReference type="ARBA" id="ARBA00015810"/>
    </source>
</evidence>
<name>A0AB35BXY3_9GAMM</name>
<comment type="function">
    <text evidence="11">Site-specific tyrosine recombinase, which acts by catalyzing the cutting and rejoining of the recombining DNA molecules. The XerC-XerD complex is essential to convert dimers of the bacterial chromosome into monomers to permit their segregation at cell division. It also contributes to the segregational stability of plasmids.</text>
</comment>
<keyword evidence="9 11" id="KW-0233">DNA recombination</keyword>
<accession>A0AB35BXY3</accession>
<dbReference type="Gene3D" id="1.10.150.130">
    <property type="match status" value="1"/>
</dbReference>
<feature type="active site" evidence="11">
    <location>
        <position position="168"/>
    </location>
</feature>
<dbReference type="GO" id="GO:0051301">
    <property type="term" value="P:cell division"/>
    <property type="evidence" value="ECO:0007669"/>
    <property type="project" value="UniProtKB-KW"/>
</dbReference>
<evidence type="ECO:0000256" key="7">
    <source>
        <dbReference type="ARBA" id="ARBA00022908"/>
    </source>
</evidence>
<dbReference type="InterPro" id="IPR002104">
    <property type="entry name" value="Integrase_catalytic"/>
</dbReference>
<dbReference type="RefSeq" id="WP_063455766.1">
    <property type="nucleotide sequence ID" value="NZ_CP115969.1"/>
</dbReference>
<feature type="active site" evidence="11">
    <location>
        <position position="242"/>
    </location>
</feature>
<keyword evidence="4 11" id="KW-0963">Cytoplasm</keyword>
<dbReference type="PANTHER" id="PTHR30349:SF90">
    <property type="entry name" value="TYROSINE RECOMBINASE XERD"/>
    <property type="match status" value="1"/>
</dbReference>
<reference evidence="14" key="1">
    <citation type="submission" date="2021-03" db="EMBL/GenBank/DDBJ databases">
        <title>Identification and antibiotic profiling of Wohlfahrtiimonas chitiniclastica, an underestimated human pathogen.</title>
        <authorList>
            <person name="Kopf A."/>
            <person name="Bunk B."/>
            <person name="Coldewey S."/>
            <person name="Gunzer F."/>
            <person name="Riedel T."/>
            <person name="Schroettner P."/>
        </authorList>
    </citation>
    <scope>NUCLEOTIDE SEQUENCE</scope>
    <source>
        <strain evidence="14">DSM 100917</strain>
    </source>
</reference>
<dbReference type="AlphaFoldDB" id="A0AB35BXY3"/>
<feature type="active site" evidence="11">
    <location>
        <position position="239"/>
    </location>
</feature>
<comment type="subunit">
    <text evidence="11">Forms a cyclic heterotetrameric complex composed of two molecules of XerC and two molecules of XerD.</text>
</comment>
<dbReference type="Proteomes" id="UP000680020">
    <property type="component" value="Unassembled WGS sequence"/>
</dbReference>
<dbReference type="HAMAP" id="MF_01807">
    <property type="entry name" value="Recomb_XerD"/>
    <property type="match status" value="1"/>
</dbReference>
<comment type="caution">
    <text evidence="14">The sequence shown here is derived from an EMBL/GenBank/DDBJ whole genome shotgun (WGS) entry which is preliminary data.</text>
</comment>
<evidence type="ECO:0000259" key="13">
    <source>
        <dbReference type="PROSITE" id="PS51900"/>
    </source>
</evidence>
<dbReference type="InterPro" id="IPR044068">
    <property type="entry name" value="CB"/>
</dbReference>
<dbReference type="InterPro" id="IPR011932">
    <property type="entry name" value="Recomb_XerD"/>
</dbReference>
<evidence type="ECO:0000256" key="5">
    <source>
        <dbReference type="ARBA" id="ARBA00022618"/>
    </source>
</evidence>
<evidence type="ECO:0000256" key="6">
    <source>
        <dbReference type="ARBA" id="ARBA00022829"/>
    </source>
</evidence>
<evidence type="ECO:0000256" key="10">
    <source>
        <dbReference type="ARBA" id="ARBA00023306"/>
    </source>
</evidence>
<dbReference type="InterPro" id="IPR011010">
    <property type="entry name" value="DNA_brk_join_enz"/>
</dbReference>
<keyword evidence="5 11" id="KW-0132">Cell division</keyword>
<dbReference type="GO" id="GO:0007059">
    <property type="term" value="P:chromosome segregation"/>
    <property type="evidence" value="ECO:0007669"/>
    <property type="project" value="UniProtKB-UniRule"/>
</dbReference>
<feature type="active site" description="O-(3'-phospho-DNA)-tyrosine intermediate" evidence="11">
    <location>
        <position position="274"/>
    </location>
</feature>
<feature type="domain" description="Core-binding (CB)" evidence="13">
    <location>
        <begin position="1"/>
        <end position="83"/>
    </location>
</feature>
<evidence type="ECO:0000256" key="2">
    <source>
        <dbReference type="ARBA" id="ARBA00010450"/>
    </source>
</evidence>
<evidence type="ECO:0000256" key="9">
    <source>
        <dbReference type="ARBA" id="ARBA00023172"/>
    </source>
</evidence>
<evidence type="ECO:0000313" key="14">
    <source>
        <dbReference type="EMBL" id="MBS7824090.1"/>
    </source>
</evidence>
<evidence type="ECO:0000259" key="12">
    <source>
        <dbReference type="PROSITE" id="PS51898"/>
    </source>
</evidence>
<sequence>MSILGAFEEALYYQEGLQPLTLQSYLSDLDKLQFYLFDQDLTLETADEATLQAYIQTQLDKKLSPRSIARFVSAFKHFYDFLIVSKVRDDNPARQLVIPKFTASLPESLSEADVEKLLNTHDVSTPLGLRDRAMMELLYSCGLRVTELIALTLTQVNLQVGVVRLVGKGNKERLVPIGEEGIEWINQYLNHARGELSRGQSTDWLFLSNRGDKMTRQAFWYVIKKTAKTAGISSTISPHTLRHAFATHLVNHGADLRVVQLLLGHSSLSTTQIYTHIAKERLKSIHQEHHPRG</sequence>
<gene>
    <name evidence="11 14" type="primary">xerD</name>
    <name evidence="14" type="ORF">J7561_02585</name>
</gene>
<dbReference type="GO" id="GO:0005737">
    <property type="term" value="C:cytoplasm"/>
    <property type="evidence" value="ECO:0007669"/>
    <property type="project" value="UniProtKB-SubCell"/>
</dbReference>
<comment type="similarity">
    <text evidence="2 11">Belongs to the 'phage' integrase family. XerD subfamily.</text>
</comment>
<proteinExistence type="inferred from homology"/>
<organism evidence="14 15">
    <name type="scientific">Wohlfahrtiimonas chitiniclastica</name>
    <dbReference type="NCBI Taxonomy" id="400946"/>
    <lineage>
        <taxon>Bacteria</taxon>
        <taxon>Pseudomonadati</taxon>
        <taxon>Pseudomonadota</taxon>
        <taxon>Gammaproteobacteria</taxon>
        <taxon>Cardiobacteriales</taxon>
        <taxon>Ignatzschineriaceae</taxon>
        <taxon>Wohlfahrtiimonas</taxon>
    </lineage>
</organism>